<keyword evidence="1" id="KW-0472">Membrane</keyword>
<dbReference type="HOGENOM" id="CLU_105026_0_0_4"/>
<dbReference type="RefSeq" id="WP_011830981.1">
    <property type="nucleotide sequence ID" value="NC_008825.1"/>
</dbReference>
<name>A2SLC1_METPP</name>
<reference evidence="2 3" key="1">
    <citation type="journal article" date="2007" name="J. Bacteriol.">
        <title>Whole-genome analysis of the methyl tert-butyl ether-degrading beta-proteobacterium Methylibium petroleiphilum PM1.</title>
        <authorList>
            <person name="Kane S.R."/>
            <person name="Chakicherla A.Y."/>
            <person name="Chain P.S.G."/>
            <person name="Schmidt R."/>
            <person name="Shin M.W."/>
            <person name="Legler T.C."/>
            <person name="Scow K.M."/>
            <person name="Larimer F.W."/>
            <person name="Lucas S.M."/>
            <person name="Richardson P.M."/>
            <person name="Hristova K.R."/>
        </authorList>
    </citation>
    <scope>NUCLEOTIDE SEQUENCE [LARGE SCALE GENOMIC DNA]</scope>
    <source>
        <strain evidence="3">ATCC BAA-1232 / LMG 22953 / PM1</strain>
    </source>
</reference>
<evidence type="ECO:0000313" key="3">
    <source>
        <dbReference type="Proteomes" id="UP000000366"/>
    </source>
</evidence>
<evidence type="ECO:0000256" key="1">
    <source>
        <dbReference type="SAM" id="Phobius"/>
    </source>
</evidence>
<dbReference type="AlphaFoldDB" id="A2SLC1"/>
<protein>
    <submittedName>
        <fullName evidence="2">Uncharacterized protein</fullName>
    </submittedName>
</protein>
<gene>
    <name evidence="2" type="ordered locus">Mpe_A3407</name>
</gene>
<feature type="transmembrane region" description="Helical" evidence="1">
    <location>
        <begin position="20"/>
        <end position="40"/>
    </location>
</feature>
<dbReference type="Proteomes" id="UP000000366">
    <property type="component" value="Chromosome"/>
</dbReference>
<organism evidence="2 3">
    <name type="scientific">Methylibium petroleiphilum (strain ATCC BAA-1232 / LMG 22953 / PM1)</name>
    <dbReference type="NCBI Taxonomy" id="420662"/>
    <lineage>
        <taxon>Bacteria</taxon>
        <taxon>Pseudomonadati</taxon>
        <taxon>Pseudomonadota</taxon>
        <taxon>Betaproteobacteria</taxon>
        <taxon>Burkholderiales</taxon>
        <taxon>Sphaerotilaceae</taxon>
        <taxon>Methylibium</taxon>
    </lineage>
</organism>
<keyword evidence="3" id="KW-1185">Reference proteome</keyword>
<keyword evidence="1" id="KW-1133">Transmembrane helix</keyword>
<evidence type="ECO:0000313" key="2">
    <source>
        <dbReference type="EMBL" id="ABM96360.1"/>
    </source>
</evidence>
<dbReference type="KEGG" id="mpt:Mpe_A3407"/>
<sequence>MKLRRSSTFATPAMCRQRGAVLIISLIVLVVMLISAAALMRSFDITLTTAGNLAFKRDVAQQSERAAEVILTQFRTGGALVGIAARGANAPAWNYSATVLPSNAQGIPLVLVDDAAFAATGWTHGDITVPAQQIRLRFAVDRLCTINGSTEEPENCVYSGEGLPEGGSLSEEKRPPPPGMVVYRLTIRATGPRDTQSFFQSTFSCCGV</sequence>
<dbReference type="EMBL" id="CP000555">
    <property type="protein sequence ID" value="ABM96360.1"/>
    <property type="molecule type" value="Genomic_DNA"/>
</dbReference>
<dbReference type="eggNOG" id="COG4726">
    <property type="taxonomic scope" value="Bacteria"/>
</dbReference>
<dbReference type="STRING" id="420662.Mpe_A3407"/>
<keyword evidence="1" id="KW-0812">Transmembrane</keyword>
<accession>A2SLC1</accession>
<proteinExistence type="predicted"/>